<dbReference type="Gramene" id="PSS03946">
    <property type="protein sequence ID" value="PSS03946"/>
    <property type="gene ID" value="CEY00_Acc19780"/>
</dbReference>
<sequence length="199" mass="21519">MTHQRCPSGNSSYAAIESAPIIDEQVGLIHGEAGVKTLEQIMRDLLAPDSLMENVANEVATDTLATLLPSGHYVVPDSILSFDSMPPLMQAKLAPIVDEEGGYASGENEVRMQPSIANQSLHSSNVEFAVLDYLWSLASAPEVTADENDVGNLVQPSIADQSLLSSNPEYVVLDYIRTSALEVTEAGSRVILNMRFWTI</sequence>
<reference evidence="2" key="2">
    <citation type="journal article" date="2018" name="BMC Genomics">
        <title>A manually annotated Actinidia chinensis var. chinensis (kiwifruit) genome highlights the challenges associated with draft genomes and gene prediction in plants.</title>
        <authorList>
            <person name="Pilkington S.M."/>
            <person name="Crowhurst R."/>
            <person name="Hilario E."/>
            <person name="Nardozza S."/>
            <person name="Fraser L."/>
            <person name="Peng Y."/>
            <person name="Gunaseelan K."/>
            <person name="Simpson R."/>
            <person name="Tahir J."/>
            <person name="Deroles S.C."/>
            <person name="Templeton K."/>
            <person name="Luo Z."/>
            <person name="Davy M."/>
            <person name="Cheng C."/>
            <person name="McNeilage M."/>
            <person name="Scaglione D."/>
            <person name="Liu Y."/>
            <person name="Zhang Q."/>
            <person name="Datson P."/>
            <person name="De Silva N."/>
            <person name="Gardiner S.E."/>
            <person name="Bassett H."/>
            <person name="Chagne D."/>
            <person name="McCallum J."/>
            <person name="Dzierzon H."/>
            <person name="Deng C."/>
            <person name="Wang Y.Y."/>
            <person name="Barron L."/>
            <person name="Manako K."/>
            <person name="Bowen J."/>
            <person name="Foster T.M."/>
            <person name="Erridge Z.A."/>
            <person name="Tiffin H."/>
            <person name="Waite C.N."/>
            <person name="Davies K.M."/>
            <person name="Grierson E.P."/>
            <person name="Laing W.A."/>
            <person name="Kirk R."/>
            <person name="Chen X."/>
            <person name="Wood M."/>
            <person name="Montefiori M."/>
            <person name="Brummell D.A."/>
            <person name="Schwinn K.E."/>
            <person name="Catanach A."/>
            <person name="Fullerton C."/>
            <person name="Li D."/>
            <person name="Meiyalaghan S."/>
            <person name="Nieuwenhuizen N."/>
            <person name="Read N."/>
            <person name="Prakash R."/>
            <person name="Hunter D."/>
            <person name="Zhang H."/>
            <person name="McKenzie M."/>
            <person name="Knabel M."/>
            <person name="Harris A."/>
            <person name="Allan A.C."/>
            <person name="Gleave A."/>
            <person name="Chen A."/>
            <person name="Janssen B.J."/>
            <person name="Plunkett B."/>
            <person name="Ampomah-Dwamena C."/>
            <person name="Voogd C."/>
            <person name="Leif D."/>
            <person name="Lafferty D."/>
            <person name="Souleyre E.J.F."/>
            <person name="Varkonyi-Gasic E."/>
            <person name="Gambi F."/>
            <person name="Hanley J."/>
            <person name="Yao J.L."/>
            <person name="Cheung J."/>
            <person name="David K.M."/>
            <person name="Warren B."/>
            <person name="Marsh K."/>
            <person name="Snowden K.C."/>
            <person name="Lin-Wang K."/>
            <person name="Brian L."/>
            <person name="Martinez-Sanchez M."/>
            <person name="Wang M."/>
            <person name="Ileperuma N."/>
            <person name="Macnee N."/>
            <person name="Campin R."/>
            <person name="McAtee P."/>
            <person name="Drummond R.S.M."/>
            <person name="Espley R.V."/>
            <person name="Ireland H.S."/>
            <person name="Wu R."/>
            <person name="Atkinson R.G."/>
            <person name="Karunairetnam S."/>
            <person name="Bulley S."/>
            <person name="Chunkath S."/>
            <person name="Hanley Z."/>
            <person name="Storey R."/>
            <person name="Thrimawithana A.H."/>
            <person name="Thomson S."/>
            <person name="David C."/>
            <person name="Testolin R."/>
            <person name="Huang H."/>
            <person name="Hellens R.P."/>
            <person name="Schaffer R.J."/>
        </authorList>
    </citation>
    <scope>NUCLEOTIDE SEQUENCE [LARGE SCALE GENOMIC DNA]</scope>
    <source>
        <strain evidence="2">cv. Red5</strain>
    </source>
</reference>
<proteinExistence type="predicted"/>
<organism evidence="1 2">
    <name type="scientific">Actinidia chinensis var. chinensis</name>
    <name type="common">Chinese soft-hair kiwi</name>
    <dbReference type="NCBI Taxonomy" id="1590841"/>
    <lineage>
        <taxon>Eukaryota</taxon>
        <taxon>Viridiplantae</taxon>
        <taxon>Streptophyta</taxon>
        <taxon>Embryophyta</taxon>
        <taxon>Tracheophyta</taxon>
        <taxon>Spermatophyta</taxon>
        <taxon>Magnoliopsida</taxon>
        <taxon>eudicotyledons</taxon>
        <taxon>Gunneridae</taxon>
        <taxon>Pentapetalae</taxon>
        <taxon>asterids</taxon>
        <taxon>Ericales</taxon>
        <taxon>Actinidiaceae</taxon>
        <taxon>Actinidia</taxon>
    </lineage>
</organism>
<dbReference type="Proteomes" id="UP000241394">
    <property type="component" value="Chromosome LG18"/>
</dbReference>
<name>A0A2R6Q7S3_ACTCC</name>
<keyword evidence="2" id="KW-1185">Reference proteome</keyword>
<accession>A0A2R6Q7S3</accession>
<reference evidence="1 2" key="1">
    <citation type="submission" date="2017-07" db="EMBL/GenBank/DDBJ databases">
        <title>An improved, manually edited Actinidia chinensis var. chinensis (kiwifruit) genome highlights the challenges associated with draft genomes and gene prediction in plants.</title>
        <authorList>
            <person name="Pilkington S."/>
            <person name="Crowhurst R."/>
            <person name="Hilario E."/>
            <person name="Nardozza S."/>
            <person name="Fraser L."/>
            <person name="Peng Y."/>
            <person name="Gunaseelan K."/>
            <person name="Simpson R."/>
            <person name="Tahir J."/>
            <person name="Deroles S."/>
            <person name="Templeton K."/>
            <person name="Luo Z."/>
            <person name="Davy M."/>
            <person name="Cheng C."/>
            <person name="Mcneilage M."/>
            <person name="Scaglione D."/>
            <person name="Liu Y."/>
            <person name="Zhang Q."/>
            <person name="Datson P."/>
            <person name="De Silva N."/>
            <person name="Gardiner S."/>
            <person name="Bassett H."/>
            <person name="Chagne D."/>
            <person name="Mccallum J."/>
            <person name="Dzierzon H."/>
            <person name="Deng C."/>
            <person name="Wang Y.-Y."/>
            <person name="Barron N."/>
            <person name="Manako K."/>
            <person name="Bowen J."/>
            <person name="Foster T."/>
            <person name="Erridge Z."/>
            <person name="Tiffin H."/>
            <person name="Waite C."/>
            <person name="Davies K."/>
            <person name="Grierson E."/>
            <person name="Laing W."/>
            <person name="Kirk R."/>
            <person name="Chen X."/>
            <person name="Wood M."/>
            <person name="Montefiori M."/>
            <person name="Brummell D."/>
            <person name="Schwinn K."/>
            <person name="Catanach A."/>
            <person name="Fullerton C."/>
            <person name="Li D."/>
            <person name="Meiyalaghan S."/>
            <person name="Nieuwenhuizen N."/>
            <person name="Read N."/>
            <person name="Prakash R."/>
            <person name="Hunter D."/>
            <person name="Zhang H."/>
            <person name="Mckenzie M."/>
            <person name="Knabel M."/>
            <person name="Harris A."/>
            <person name="Allan A."/>
            <person name="Chen A."/>
            <person name="Janssen B."/>
            <person name="Plunkett B."/>
            <person name="Dwamena C."/>
            <person name="Voogd C."/>
            <person name="Leif D."/>
            <person name="Lafferty D."/>
            <person name="Souleyre E."/>
            <person name="Varkonyi-Gasic E."/>
            <person name="Gambi F."/>
            <person name="Hanley J."/>
            <person name="Yao J.-L."/>
            <person name="Cheung J."/>
            <person name="David K."/>
            <person name="Warren B."/>
            <person name="Marsh K."/>
            <person name="Snowden K."/>
            <person name="Lin-Wang K."/>
            <person name="Brian L."/>
            <person name="Martinez-Sanchez M."/>
            <person name="Wang M."/>
            <person name="Ileperuma N."/>
            <person name="Macnee N."/>
            <person name="Campin R."/>
            <person name="Mcatee P."/>
            <person name="Drummond R."/>
            <person name="Espley R."/>
            <person name="Ireland H."/>
            <person name="Wu R."/>
            <person name="Atkinson R."/>
            <person name="Karunairetnam S."/>
            <person name="Bulley S."/>
            <person name="Chunkath S."/>
            <person name="Hanley Z."/>
            <person name="Storey R."/>
            <person name="Thrimawithana A."/>
            <person name="Thomson S."/>
            <person name="David C."/>
            <person name="Testolin R."/>
        </authorList>
    </citation>
    <scope>NUCLEOTIDE SEQUENCE [LARGE SCALE GENOMIC DNA]</scope>
    <source>
        <strain evidence="2">cv. Red5</strain>
        <tissue evidence="1">Young leaf</tissue>
    </source>
</reference>
<dbReference type="EMBL" id="NKQK01000018">
    <property type="protein sequence ID" value="PSS03946.1"/>
    <property type="molecule type" value="Genomic_DNA"/>
</dbReference>
<dbReference type="InParanoid" id="A0A2R6Q7S3"/>
<evidence type="ECO:0000313" key="2">
    <source>
        <dbReference type="Proteomes" id="UP000241394"/>
    </source>
</evidence>
<comment type="caution">
    <text evidence="1">The sequence shown here is derived from an EMBL/GenBank/DDBJ whole genome shotgun (WGS) entry which is preliminary data.</text>
</comment>
<gene>
    <name evidence="1" type="ORF">CEY00_Acc19780</name>
</gene>
<dbReference type="AlphaFoldDB" id="A0A2R6Q7S3"/>
<protein>
    <submittedName>
        <fullName evidence="1">4-hydroxy-tetrahydrodipicolinate reductase</fullName>
    </submittedName>
</protein>
<evidence type="ECO:0000313" key="1">
    <source>
        <dbReference type="EMBL" id="PSS03946.1"/>
    </source>
</evidence>